<dbReference type="InterPro" id="IPR005474">
    <property type="entry name" value="Transketolase_N"/>
</dbReference>
<dbReference type="EC" id="2.2.1.1" evidence="5"/>
<keyword evidence="3" id="KW-0786">Thiamine pyrophosphate</keyword>
<reference evidence="5 6" key="1">
    <citation type="journal article" date="2007" name="Genome Biol.">
        <title>Genome analysis and genome-wide proteomics of Thermococcus gammatolerans, the most radioresistant organism known amongst the Archaea.</title>
        <authorList>
            <person name="Zivanovic Y."/>
            <person name="Armengaud J."/>
            <person name="Lagorce A."/>
            <person name="Leplat C."/>
            <person name="Guerin P."/>
            <person name="Dutertre M."/>
            <person name="Anthouard V."/>
            <person name="Forterre P."/>
            <person name="Wincker P."/>
            <person name="Confalonieri F."/>
        </authorList>
    </citation>
    <scope>NUCLEOTIDE SEQUENCE [LARGE SCALE GENOMIC DNA]</scope>
    <source>
        <strain evidence="6">DSM 15229 / JCM 11827 / EJ3</strain>
    </source>
</reference>
<keyword evidence="5" id="KW-0808">Transferase</keyword>
<dbReference type="HOGENOM" id="CLU_009227_4_1_2"/>
<dbReference type="GO" id="GO:0044272">
    <property type="term" value="P:sulfur compound biosynthetic process"/>
    <property type="evidence" value="ECO:0007669"/>
    <property type="project" value="UniProtKB-ARBA"/>
</dbReference>
<proteinExistence type="inferred from homology"/>
<dbReference type="InterPro" id="IPR029061">
    <property type="entry name" value="THDP-binding"/>
</dbReference>
<dbReference type="RefSeq" id="WP_015859213.1">
    <property type="nucleotide sequence ID" value="NC_012804.1"/>
</dbReference>
<accession>C5A790</accession>
<dbReference type="OrthoDB" id="25494at2157"/>
<dbReference type="GO" id="GO:0004802">
    <property type="term" value="F:transketolase activity"/>
    <property type="evidence" value="ECO:0007669"/>
    <property type="project" value="UniProtKB-EC"/>
</dbReference>
<feature type="domain" description="Transketolase N-terminal" evidence="4">
    <location>
        <begin position="42"/>
        <end position="216"/>
    </location>
</feature>
<sequence>MSEVVKPQGKLMAMLSPVSNFHLESSETCLSILAAVLRRKGEKDVVILSKGHSAPAFYVMLHEMGLLSDEELYSFADIDGLPSHVMRGLPFIEVSSGSLGQGLSVANGIALAKRIDGEEGRIYVILGDGELDEGQVWEAAMTAAHHRLENVIAIVDRNYFQLTGKTEEILNKEPIAEKWRAFGWEVIEVPNREEEIEKALERAEEIKGRPKVVIVRWEG</sequence>
<dbReference type="PANTHER" id="PTHR47514:SF1">
    <property type="entry name" value="TRANSKETOLASE N-TERMINAL SECTION-RELATED"/>
    <property type="match status" value="1"/>
</dbReference>
<organism evidence="5 6">
    <name type="scientific">Thermococcus gammatolerans (strain DSM 15229 / JCM 11827 / EJ3)</name>
    <dbReference type="NCBI Taxonomy" id="593117"/>
    <lineage>
        <taxon>Archaea</taxon>
        <taxon>Methanobacteriati</taxon>
        <taxon>Methanobacteriota</taxon>
        <taxon>Thermococci</taxon>
        <taxon>Thermococcales</taxon>
        <taxon>Thermococcaceae</taxon>
        <taxon>Thermococcus</taxon>
    </lineage>
</organism>
<dbReference type="STRING" id="593117.TGAM_1600"/>
<dbReference type="AlphaFoldDB" id="C5A790"/>
<dbReference type="Pfam" id="PF00456">
    <property type="entry name" value="Transketolase_N"/>
    <property type="match status" value="1"/>
</dbReference>
<dbReference type="Proteomes" id="UP000001488">
    <property type="component" value="Chromosome"/>
</dbReference>
<dbReference type="GeneID" id="7988494"/>
<dbReference type="SUPFAM" id="SSF52518">
    <property type="entry name" value="Thiamin diphosphate-binding fold (THDP-binding)"/>
    <property type="match status" value="1"/>
</dbReference>
<dbReference type="EMBL" id="CP001398">
    <property type="protein sequence ID" value="ACS34102.1"/>
    <property type="molecule type" value="Genomic_DNA"/>
</dbReference>
<evidence type="ECO:0000256" key="3">
    <source>
        <dbReference type="ARBA" id="ARBA00023052"/>
    </source>
</evidence>
<dbReference type="PaxDb" id="593117-TGAM_1600"/>
<gene>
    <name evidence="5" type="primary">tk-2</name>
    <name evidence="5" type="ordered locus">TGAM_1600</name>
</gene>
<dbReference type="eggNOG" id="arCOG01053">
    <property type="taxonomic scope" value="Archaea"/>
</dbReference>
<dbReference type="KEGG" id="tga:TGAM_1600"/>
<dbReference type="Gene3D" id="3.40.50.970">
    <property type="match status" value="1"/>
</dbReference>
<evidence type="ECO:0000259" key="4">
    <source>
        <dbReference type="Pfam" id="PF00456"/>
    </source>
</evidence>
<keyword evidence="6" id="KW-1185">Reference proteome</keyword>
<dbReference type="GO" id="GO:0006082">
    <property type="term" value="P:organic acid metabolic process"/>
    <property type="evidence" value="ECO:0007669"/>
    <property type="project" value="UniProtKB-ARBA"/>
</dbReference>
<protein>
    <submittedName>
        <fullName evidence="5">Transketolase N-terminal section (Tk)</fullName>
        <ecNumber evidence="5">2.2.1.1</ecNumber>
    </submittedName>
</protein>
<name>C5A790_THEGJ</name>
<evidence type="ECO:0000256" key="1">
    <source>
        <dbReference type="ARBA" id="ARBA00001964"/>
    </source>
</evidence>
<dbReference type="PANTHER" id="PTHR47514">
    <property type="entry name" value="TRANSKETOLASE N-TERMINAL SECTION-RELATED"/>
    <property type="match status" value="1"/>
</dbReference>
<evidence type="ECO:0000313" key="6">
    <source>
        <dbReference type="Proteomes" id="UP000001488"/>
    </source>
</evidence>
<comment type="similarity">
    <text evidence="2">Belongs to the transketolase family.</text>
</comment>
<evidence type="ECO:0000256" key="2">
    <source>
        <dbReference type="ARBA" id="ARBA00007131"/>
    </source>
</evidence>
<evidence type="ECO:0000313" key="5">
    <source>
        <dbReference type="EMBL" id="ACS34102.1"/>
    </source>
</evidence>
<dbReference type="PATRIC" id="fig|593117.10.peg.1604"/>
<comment type="cofactor">
    <cofactor evidence="1">
        <name>thiamine diphosphate</name>
        <dbReference type="ChEBI" id="CHEBI:58937"/>
    </cofactor>
</comment>